<dbReference type="InterPro" id="IPR001647">
    <property type="entry name" value="HTH_TetR"/>
</dbReference>
<accession>A0A0P0A7E7</accession>
<evidence type="ECO:0000256" key="1">
    <source>
        <dbReference type="ARBA" id="ARBA00023015"/>
    </source>
</evidence>
<evidence type="ECO:0000256" key="3">
    <source>
        <dbReference type="ARBA" id="ARBA00023163"/>
    </source>
</evidence>
<dbReference type="PANTHER" id="PTHR47506">
    <property type="entry name" value="TRANSCRIPTIONAL REGULATORY PROTEIN"/>
    <property type="match status" value="1"/>
</dbReference>
<dbReference type="Pfam" id="PF16925">
    <property type="entry name" value="TetR_C_13"/>
    <property type="match status" value="1"/>
</dbReference>
<sequence>MARTAAYDRDAALDAAMALFWDKGYHATSLKDLEAGLHMKPGSIYAAFTSKENLYLLALARYFEASRASFRAAMARADTPLTGLANHFRTFANLDPSDKARQACMVTKTLIDTRTTDPEIVAKAREYLGAMHQEFKSCFAQAIAQGALSQSSDPDRLARRYQANISALRLELARGAPDEDVIALAEDMAHEIEAMTLA</sequence>
<dbReference type="InterPro" id="IPR009057">
    <property type="entry name" value="Homeodomain-like_sf"/>
</dbReference>
<dbReference type="Pfam" id="PF00440">
    <property type="entry name" value="TetR_N"/>
    <property type="match status" value="1"/>
</dbReference>
<evidence type="ECO:0000313" key="4">
    <source>
        <dbReference type="EMBL" id="ALI54289.1"/>
    </source>
</evidence>
<dbReference type="Proteomes" id="UP000064920">
    <property type="component" value="Chromosome"/>
</dbReference>
<organism evidence="4 5">
    <name type="scientific">Celeribacter marinus</name>
    <dbReference type="NCBI Taxonomy" id="1397108"/>
    <lineage>
        <taxon>Bacteria</taxon>
        <taxon>Pseudomonadati</taxon>
        <taxon>Pseudomonadota</taxon>
        <taxon>Alphaproteobacteria</taxon>
        <taxon>Rhodobacterales</taxon>
        <taxon>Roseobacteraceae</taxon>
        <taxon>Celeribacter</taxon>
    </lineage>
</organism>
<dbReference type="SUPFAM" id="SSF46689">
    <property type="entry name" value="Homeodomain-like"/>
    <property type="match status" value="1"/>
</dbReference>
<evidence type="ECO:0000313" key="5">
    <source>
        <dbReference type="Proteomes" id="UP000064920"/>
    </source>
</evidence>
<keyword evidence="3" id="KW-0804">Transcription</keyword>
<dbReference type="AlphaFoldDB" id="A0A0P0A7E7"/>
<dbReference type="PANTHER" id="PTHR47506:SF10">
    <property type="entry name" value="TRANSCRIPTIONAL REGULATORY PROTEIN"/>
    <property type="match status" value="1"/>
</dbReference>
<dbReference type="SUPFAM" id="SSF48498">
    <property type="entry name" value="Tetracyclin repressor-like, C-terminal domain"/>
    <property type="match status" value="1"/>
</dbReference>
<dbReference type="KEGG" id="cmar:IMCC12053_339"/>
<dbReference type="InterPro" id="IPR011075">
    <property type="entry name" value="TetR_C"/>
</dbReference>
<dbReference type="Gene3D" id="1.10.357.10">
    <property type="entry name" value="Tetracycline Repressor, domain 2"/>
    <property type="match status" value="1"/>
</dbReference>
<keyword evidence="5" id="KW-1185">Reference proteome</keyword>
<protein>
    <submittedName>
        <fullName evidence="4">Transcriptional regulator, TetR family</fullName>
    </submittedName>
</protein>
<evidence type="ECO:0000256" key="2">
    <source>
        <dbReference type="ARBA" id="ARBA00023125"/>
    </source>
</evidence>
<gene>
    <name evidence="4" type="ORF">IMCC12053_339</name>
</gene>
<keyword evidence="2" id="KW-0238">DNA-binding</keyword>
<name>A0A0P0A7E7_9RHOB</name>
<dbReference type="OrthoDB" id="9779746at2"/>
<proteinExistence type="predicted"/>
<dbReference type="EMBL" id="CP012023">
    <property type="protein sequence ID" value="ALI54289.1"/>
    <property type="molecule type" value="Genomic_DNA"/>
</dbReference>
<dbReference type="GO" id="GO:0003677">
    <property type="term" value="F:DNA binding"/>
    <property type="evidence" value="ECO:0007669"/>
    <property type="project" value="UniProtKB-UniRule"/>
</dbReference>
<dbReference type="RefSeq" id="WP_062215082.1">
    <property type="nucleotide sequence ID" value="NZ_CP012023.1"/>
</dbReference>
<dbReference type="PROSITE" id="PS50977">
    <property type="entry name" value="HTH_TETR_2"/>
    <property type="match status" value="1"/>
</dbReference>
<dbReference type="InterPro" id="IPR036271">
    <property type="entry name" value="Tet_transcr_reg_TetR-rel_C_sf"/>
</dbReference>
<keyword evidence="1" id="KW-0805">Transcription regulation</keyword>
<dbReference type="Gene3D" id="1.10.10.60">
    <property type="entry name" value="Homeodomain-like"/>
    <property type="match status" value="1"/>
</dbReference>
<dbReference type="PATRIC" id="fig|1397108.4.peg.352"/>
<dbReference type="STRING" id="1397108.IMCC12053_339"/>
<reference evidence="4 5" key="1">
    <citation type="submission" date="2015-05" db="EMBL/GenBank/DDBJ databases">
        <authorList>
            <person name="Wang D.B."/>
            <person name="Wang M."/>
        </authorList>
    </citation>
    <scope>NUCLEOTIDE SEQUENCE [LARGE SCALE GENOMIC DNA]</scope>
    <source>
        <strain evidence="4 5">IMCC 12053</strain>
    </source>
</reference>